<accession>D4DW75</accession>
<keyword evidence="5 7" id="KW-0732">Signal</keyword>
<evidence type="ECO:0000256" key="7">
    <source>
        <dbReference type="SAM" id="SignalP"/>
    </source>
</evidence>
<name>D4DW75_SEROD</name>
<dbReference type="PRINTS" id="PR00690">
    <property type="entry name" value="ADHESNFAMILY"/>
</dbReference>
<keyword evidence="4" id="KW-0479">Metal-binding</keyword>
<dbReference type="HOGENOM" id="CLU_016838_1_1_6"/>
<dbReference type="SUPFAM" id="SSF53807">
    <property type="entry name" value="Helical backbone' metal receptor"/>
    <property type="match status" value="1"/>
</dbReference>
<dbReference type="AlphaFoldDB" id="D4DW75"/>
<organism evidence="8 9">
    <name type="scientific">Serratia odorifera DSM 4582</name>
    <dbReference type="NCBI Taxonomy" id="667129"/>
    <lineage>
        <taxon>Bacteria</taxon>
        <taxon>Pseudomonadati</taxon>
        <taxon>Pseudomonadota</taxon>
        <taxon>Gammaproteobacteria</taxon>
        <taxon>Enterobacterales</taxon>
        <taxon>Yersiniaceae</taxon>
        <taxon>Serratia</taxon>
    </lineage>
</organism>
<dbReference type="CDD" id="cd01137">
    <property type="entry name" value="PsaA"/>
    <property type="match status" value="1"/>
</dbReference>
<evidence type="ECO:0000256" key="3">
    <source>
        <dbReference type="ARBA" id="ARBA00022448"/>
    </source>
</evidence>
<comment type="caution">
    <text evidence="8">The sequence shown here is derived from an EMBL/GenBank/DDBJ whole genome shotgun (WGS) entry which is preliminary data.</text>
</comment>
<dbReference type="GO" id="GO:0030001">
    <property type="term" value="P:metal ion transport"/>
    <property type="evidence" value="ECO:0007669"/>
    <property type="project" value="InterPro"/>
</dbReference>
<dbReference type="PANTHER" id="PTHR42953">
    <property type="entry name" value="HIGH-AFFINITY ZINC UPTAKE SYSTEM PROTEIN ZNUA-RELATED"/>
    <property type="match status" value="1"/>
</dbReference>
<dbReference type="GO" id="GO:0030313">
    <property type="term" value="C:cell envelope"/>
    <property type="evidence" value="ECO:0007669"/>
    <property type="project" value="UniProtKB-SubCell"/>
</dbReference>
<dbReference type="Pfam" id="PF01297">
    <property type="entry name" value="ZnuA"/>
    <property type="match status" value="1"/>
</dbReference>
<keyword evidence="3 6" id="KW-0813">Transport</keyword>
<evidence type="ECO:0000313" key="8">
    <source>
        <dbReference type="EMBL" id="EFE98130.1"/>
    </source>
</evidence>
<dbReference type="Proteomes" id="UP000005723">
    <property type="component" value="Unassembled WGS sequence"/>
</dbReference>
<dbReference type="EMBL" id="ADBY01000012">
    <property type="protein sequence ID" value="EFE98130.1"/>
    <property type="molecule type" value="Genomic_DNA"/>
</dbReference>
<feature type="chain" id="PRO_5003055820" evidence="7">
    <location>
        <begin position="28"/>
        <end position="298"/>
    </location>
</feature>
<comment type="subcellular location">
    <subcellularLocation>
        <location evidence="1">Cell envelope</location>
    </subcellularLocation>
</comment>
<dbReference type="InterPro" id="IPR006128">
    <property type="entry name" value="Lipoprotein_PsaA-like"/>
</dbReference>
<gene>
    <name evidence="8" type="ORF">HMPREF0758_0175</name>
</gene>
<dbReference type="PRINTS" id="PR00691">
    <property type="entry name" value="ADHESINB"/>
</dbReference>
<evidence type="ECO:0000313" key="9">
    <source>
        <dbReference type="Proteomes" id="UP000005723"/>
    </source>
</evidence>
<dbReference type="InterPro" id="IPR006127">
    <property type="entry name" value="ZnuA-like"/>
</dbReference>
<reference evidence="8 9" key="1">
    <citation type="submission" date="2010-01" db="EMBL/GenBank/DDBJ databases">
        <authorList>
            <person name="Muzny D."/>
            <person name="Qin X."/>
            <person name="Deng J."/>
            <person name="Jiang H."/>
            <person name="Liu Y."/>
            <person name="Qu J."/>
            <person name="Song X.-Z."/>
            <person name="Zhang L."/>
            <person name="Thornton R."/>
            <person name="Coyle M."/>
            <person name="Francisco L."/>
            <person name="Jackson L."/>
            <person name="Javaid M."/>
            <person name="Korchina V."/>
            <person name="Kovar C."/>
            <person name="Mata R."/>
            <person name="Mathew T."/>
            <person name="Ngo R."/>
            <person name="Nguyen L."/>
            <person name="Nguyen N."/>
            <person name="Okwuonu G."/>
            <person name="Ongeri F."/>
            <person name="Pham C."/>
            <person name="Simmons D."/>
            <person name="Wilczek-Boney K."/>
            <person name="Hale W."/>
            <person name="Jakkamsetti A."/>
            <person name="Pham P."/>
            <person name="Ruth R."/>
            <person name="San Lucas F."/>
            <person name="Warren J."/>
            <person name="Zhang J."/>
            <person name="Zhao Z."/>
            <person name="Zhou C."/>
            <person name="Zhu D."/>
            <person name="Lee S."/>
            <person name="Bess C."/>
            <person name="Blankenburg K."/>
            <person name="Forbes L."/>
            <person name="Fu Q."/>
            <person name="Gubbala S."/>
            <person name="Hirani K."/>
            <person name="Jayaseelan J.C."/>
            <person name="Lara F."/>
            <person name="Munidasa M."/>
            <person name="Palculict T."/>
            <person name="Patil S."/>
            <person name="Pu L.-L."/>
            <person name="Saada N."/>
            <person name="Tang L."/>
            <person name="Weissenberger G."/>
            <person name="Zhu Y."/>
            <person name="Hemphill L."/>
            <person name="Shang Y."/>
            <person name="Youmans B."/>
            <person name="Ayvaz T."/>
            <person name="Ross M."/>
            <person name="Santibanez J."/>
            <person name="Aqrawi P."/>
            <person name="Gross S."/>
            <person name="Joshi V."/>
            <person name="Fowler G."/>
            <person name="Nazareth L."/>
            <person name="Reid J."/>
            <person name="Worley K."/>
            <person name="Petrosino J."/>
            <person name="Highlander S."/>
            <person name="Gibbs R."/>
        </authorList>
    </citation>
    <scope>NUCLEOTIDE SEQUENCE [LARGE SCALE GENOMIC DNA]</scope>
    <source>
        <strain evidence="8 9">DSM 4582</strain>
    </source>
</reference>
<evidence type="ECO:0000256" key="1">
    <source>
        <dbReference type="ARBA" id="ARBA00004196"/>
    </source>
</evidence>
<dbReference type="InterPro" id="IPR006129">
    <property type="entry name" value="AdhesinB"/>
</dbReference>
<protein>
    <submittedName>
        <fullName evidence="8">ABC transporter, substrate-binding protein</fullName>
    </submittedName>
</protein>
<evidence type="ECO:0000256" key="5">
    <source>
        <dbReference type="ARBA" id="ARBA00022729"/>
    </source>
</evidence>
<feature type="signal peptide" evidence="7">
    <location>
        <begin position="1"/>
        <end position="27"/>
    </location>
</feature>
<evidence type="ECO:0000256" key="6">
    <source>
        <dbReference type="RuleBase" id="RU003512"/>
    </source>
</evidence>
<dbReference type="GO" id="GO:0046872">
    <property type="term" value="F:metal ion binding"/>
    <property type="evidence" value="ECO:0007669"/>
    <property type="project" value="UniProtKB-KW"/>
</dbReference>
<sequence length="298" mass="32085">MYKEIPMKGLSITLVAAALLSSPLVMANTVNAVASFSVLSDIVKQIGGEHVKVASLVGPNGDPHSFEPSPQDSKLLSQADLVFVSGLGLEGWIDRLVSASGYHGPLITASQGISTRQMAEDGKQITDPHAWNSMKNGVQYATNVMNALIAADPQDANYFRQRGAEYIQQLQRLDRWALAEFAAVPAEKRKVLTSHDAFGYFGQQYGVTFLAPVGFSTEAEASASDVAQLISQIKREKVHTYFIENQTDPRLVKQIAAATDAKAGGELYPEALSTAQGPAATYVQAFKHNVETLVASMK</sequence>
<dbReference type="PANTHER" id="PTHR42953:SF1">
    <property type="entry name" value="METAL-BINDING PROTEIN HI_0362-RELATED"/>
    <property type="match status" value="1"/>
</dbReference>
<dbReference type="Gene3D" id="3.40.50.1980">
    <property type="entry name" value="Nitrogenase molybdenum iron protein domain"/>
    <property type="match status" value="2"/>
</dbReference>
<evidence type="ECO:0000256" key="2">
    <source>
        <dbReference type="ARBA" id="ARBA00011028"/>
    </source>
</evidence>
<evidence type="ECO:0000256" key="4">
    <source>
        <dbReference type="ARBA" id="ARBA00022723"/>
    </source>
</evidence>
<dbReference type="InterPro" id="IPR050492">
    <property type="entry name" value="Bact_metal-bind_prot9"/>
</dbReference>
<dbReference type="GO" id="GO:0007155">
    <property type="term" value="P:cell adhesion"/>
    <property type="evidence" value="ECO:0007669"/>
    <property type="project" value="InterPro"/>
</dbReference>
<proteinExistence type="inferred from homology"/>
<keyword evidence="9" id="KW-1185">Reference proteome</keyword>
<dbReference type="STRING" id="667129.HMPREF0758_0175"/>
<comment type="similarity">
    <text evidence="2 6">Belongs to the bacterial solute-binding protein 9 family.</text>
</comment>